<organism evidence="7 8">
    <name type="scientific">Cohnella xylanilytica</name>
    <dbReference type="NCBI Taxonomy" id="557555"/>
    <lineage>
        <taxon>Bacteria</taxon>
        <taxon>Bacillati</taxon>
        <taxon>Bacillota</taxon>
        <taxon>Bacilli</taxon>
        <taxon>Bacillales</taxon>
        <taxon>Paenibacillaceae</taxon>
        <taxon>Cohnella</taxon>
    </lineage>
</organism>
<dbReference type="GO" id="GO:0003700">
    <property type="term" value="F:DNA-binding transcription factor activity"/>
    <property type="evidence" value="ECO:0007669"/>
    <property type="project" value="TreeGrafter"/>
</dbReference>
<evidence type="ECO:0000256" key="1">
    <source>
        <dbReference type="ARBA" id="ARBA00023015"/>
    </source>
</evidence>
<dbReference type="SUPFAM" id="SSF46785">
    <property type="entry name" value="Winged helix' DNA-binding domain"/>
    <property type="match status" value="1"/>
</dbReference>
<evidence type="ECO:0000256" key="2">
    <source>
        <dbReference type="ARBA" id="ARBA00023125"/>
    </source>
</evidence>
<dbReference type="Proteomes" id="UP000553776">
    <property type="component" value="Unassembled WGS sequence"/>
</dbReference>
<keyword evidence="3" id="KW-0010">Activator</keyword>
<keyword evidence="2" id="KW-0238">DNA-binding</keyword>
<dbReference type="InterPro" id="IPR012318">
    <property type="entry name" value="HTH_CRP"/>
</dbReference>
<keyword evidence="1" id="KW-0805">Transcription regulation</keyword>
<protein>
    <submittedName>
        <fullName evidence="7">Cyclic nucleotide-binding domain-containing protein</fullName>
    </submittedName>
</protein>
<proteinExistence type="predicted"/>
<feature type="domain" description="Cyclic nucleotide-binding" evidence="5">
    <location>
        <begin position="26"/>
        <end position="135"/>
    </location>
</feature>
<evidence type="ECO:0000256" key="4">
    <source>
        <dbReference type="ARBA" id="ARBA00023163"/>
    </source>
</evidence>
<dbReference type="Pfam" id="PF00027">
    <property type="entry name" value="cNMP_binding"/>
    <property type="match status" value="1"/>
</dbReference>
<dbReference type="Gene3D" id="2.60.120.10">
    <property type="entry name" value="Jelly Rolls"/>
    <property type="match status" value="1"/>
</dbReference>
<dbReference type="GO" id="GO:0005829">
    <property type="term" value="C:cytosol"/>
    <property type="evidence" value="ECO:0007669"/>
    <property type="project" value="TreeGrafter"/>
</dbReference>
<dbReference type="GO" id="GO:0003677">
    <property type="term" value="F:DNA binding"/>
    <property type="evidence" value="ECO:0007669"/>
    <property type="project" value="UniProtKB-KW"/>
</dbReference>
<dbReference type="SUPFAM" id="SSF51206">
    <property type="entry name" value="cAMP-binding domain-like"/>
    <property type="match status" value="1"/>
</dbReference>
<name>A0A841U3K7_9BACL</name>
<dbReference type="InterPro" id="IPR050397">
    <property type="entry name" value="Env_Response_Regulators"/>
</dbReference>
<dbReference type="InterPro" id="IPR014710">
    <property type="entry name" value="RmlC-like_jellyroll"/>
</dbReference>
<accession>A0A841U3K7</accession>
<dbReference type="SMART" id="SM00100">
    <property type="entry name" value="cNMP"/>
    <property type="match status" value="1"/>
</dbReference>
<dbReference type="EMBL" id="JACJVR010000112">
    <property type="protein sequence ID" value="MBB6695166.1"/>
    <property type="molecule type" value="Genomic_DNA"/>
</dbReference>
<gene>
    <name evidence="7" type="ORF">H7B90_27595</name>
</gene>
<dbReference type="AlphaFoldDB" id="A0A841U3K7"/>
<reference evidence="7 8" key="1">
    <citation type="submission" date="2020-08" db="EMBL/GenBank/DDBJ databases">
        <title>Cohnella phylogeny.</title>
        <authorList>
            <person name="Dunlap C."/>
        </authorList>
    </citation>
    <scope>NUCLEOTIDE SEQUENCE [LARGE SCALE GENOMIC DNA]</scope>
    <source>
        <strain evidence="7 8">DSM 25239</strain>
    </source>
</reference>
<evidence type="ECO:0000256" key="3">
    <source>
        <dbReference type="ARBA" id="ARBA00023159"/>
    </source>
</evidence>
<keyword evidence="4" id="KW-0804">Transcription</keyword>
<evidence type="ECO:0000313" key="7">
    <source>
        <dbReference type="EMBL" id="MBB6695166.1"/>
    </source>
</evidence>
<dbReference type="PROSITE" id="PS51063">
    <property type="entry name" value="HTH_CRP_2"/>
    <property type="match status" value="1"/>
</dbReference>
<comment type="caution">
    <text evidence="7">The sequence shown here is derived from an EMBL/GenBank/DDBJ whole genome shotgun (WGS) entry which is preliminary data.</text>
</comment>
<evidence type="ECO:0000259" key="5">
    <source>
        <dbReference type="PROSITE" id="PS50042"/>
    </source>
</evidence>
<dbReference type="PANTHER" id="PTHR24567">
    <property type="entry name" value="CRP FAMILY TRANSCRIPTIONAL REGULATORY PROTEIN"/>
    <property type="match status" value="1"/>
</dbReference>
<dbReference type="Pfam" id="PF13545">
    <property type="entry name" value="HTH_Crp_2"/>
    <property type="match status" value="1"/>
</dbReference>
<dbReference type="RefSeq" id="WP_185139123.1">
    <property type="nucleotide sequence ID" value="NZ_JACJVR010000112.1"/>
</dbReference>
<dbReference type="InterPro" id="IPR018490">
    <property type="entry name" value="cNMP-bd_dom_sf"/>
</dbReference>
<dbReference type="InterPro" id="IPR000595">
    <property type="entry name" value="cNMP-bd_dom"/>
</dbReference>
<evidence type="ECO:0000259" key="6">
    <source>
        <dbReference type="PROSITE" id="PS51063"/>
    </source>
</evidence>
<dbReference type="InterPro" id="IPR036390">
    <property type="entry name" value="WH_DNA-bd_sf"/>
</dbReference>
<feature type="domain" description="HTH crp-type" evidence="6">
    <location>
        <begin position="149"/>
        <end position="220"/>
    </location>
</feature>
<evidence type="ECO:0000313" key="8">
    <source>
        <dbReference type="Proteomes" id="UP000553776"/>
    </source>
</evidence>
<dbReference type="PROSITE" id="PS50042">
    <property type="entry name" value="CNMP_BINDING_3"/>
    <property type="match status" value="1"/>
</dbReference>
<dbReference type="CDD" id="cd00038">
    <property type="entry name" value="CAP_ED"/>
    <property type="match status" value="1"/>
</dbReference>
<dbReference type="PANTHER" id="PTHR24567:SF26">
    <property type="entry name" value="REGULATORY PROTEIN YEIL"/>
    <property type="match status" value="1"/>
</dbReference>
<keyword evidence="8" id="KW-1185">Reference proteome</keyword>
<sequence>MRKITHPDATARYVREFGLDGICGERMIAKMSLYAYDKGELICSAGSSMSHLYILVRGKLKVYSMLPNGKSVLLRFYEPLGIIGDVEWATGYPPRCSVETLTDCLMLVISYEQLTETSSHDPAWLRYMMKHIAHKLYTNSNTLSLNLTYPVENRVASYLLSVTSGENPGVRVGEIRTPKLLELAELIGTSYRHLNRILAQFAADGMIERRRGAIGIRDVERLKKLAEGLLYN</sequence>